<comment type="caution">
    <text evidence="4">The sequence shown here is derived from an EMBL/GenBank/DDBJ whole genome shotgun (WGS) entry which is preliminary data.</text>
</comment>
<dbReference type="PANTHER" id="PTHR28004">
    <property type="entry name" value="ZGC:162816-RELATED"/>
    <property type="match status" value="1"/>
</dbReference>
<keyword evidence="2" id="KW-0456">Lyase</keyword>
<organism evidence="4 5">
    <name type="scientific">Halomonas heilongjiangensis</name>
    <dbReference type="NCBI Taxonomy" id="1387883"/>
    <lineage>
        <taxon>Bacteria</taxon>
        <taxon>Pseudomonadati</taxon>
        <taxon>Pseudomonadota</taxon>
        <taxon>Gammaproteobacteria</taxon>
        <taxon>Oceanospirillales</taxon>
        <taxon>Halomonadaceae</taxon>
        <taxon>Halomonas</taxon>
    </lineage>
</organism>
<dbReference type="AlphaFoldDB" id="A0A2N7TVK0"/>
<evidence type="ECO:0000256" key="2">
    <source>
        <dbReference type="ARBA" id="ARBA00023239"/>
    </source>
</evidence>
<name>A0A2N7TVK0_9GAMM</name>
<dbReference type="InterPro" id="IPR051466">
    <property type="entry name" value="D-amino_acid_metab_enzyme"/>
</dbReference>
<dbReference type="RefSeq" id="WP_102625987.1">
    <property type="nucleotide sequence ID" value="NZ_PDOH01000018.1"/>
</dbReference>
<feature type="domain" description="D-serine dehydratase-like" evidence="3">
    <location>
        <begin position="258"/>
        <end position="364"/>
    </location>
</feature>
<evidence type="ECO:0000259" key="3">
    <source>
        <dbReference type="SMART" id="SM01119"/>
    </source>
</evidence>
<keyword evidence="5" id="KW-1185">Reference proteome</keyword>
<dbReference type="GO" id="GO:0036088">
    <property type="term" value="P:D-serine catabolic process"/>
    <property type="evidence" value="ECO:0007669"/>
    <property type="project" value="TreeGrafter"/>
</dbReference>
<dbReference type="SMART" id="SM01119">
    <property type="entry name" value="D-ser_dehydrat"/>
    <property type="match status" value="1"/>
</dbReference>
<dbReference type="SUPFAM" id="SSF51419">
    <property type="entry name" value="PLP-binding barrel"/>
    <property type="match status" value="1"/>
</dbReference>
<accession>A0A2N7TVK0</accession>
<dbReference type="EMBL" id="PNRE01000003">
    <property type="protein sequence ID" value="PMR72185.1"/>
    <property type="molecule type" value="Genomic_DNA"/>
</dbReference>
<dbReference type="InterPro" id="IPR029066">
    <property type="entry name" value="PLP-binding_barrel"/>
</dbReference>
<sequence length="383" mass="41887">MPPTTIFDLPTPSLILDRAKLVRNLRRMADTARRKGVLLRPHLKTAKSIDVARLAIEGQSGGIAVSTLKEAEYFASQGIKDIQYAACIIPDQLTRVADIQRLGSRITLITDSVEVTRAICSMGRELDETFRVQVELDCGEGRSGVFPDSEELIEIARILDEASHATFSGVMTHAGHSYQCRTIAEIEEVAEAERDTAVSAAERIRRHGVACATVSIGSTPTALYARSLDGVTEVRPGVYMFGDMFQAQINSCSVDDLAISVIAEVSSHHAAMNRLLVNAGALALSKDRSTENMPNDIGFGLVTKADGQPFKAPMKVARVYQEHGQIPLFGELSCEQLPVGTRLRIYPNHVCMTAAMYDQYHLVDSEQGDGCEIIAIWPRINGW</sequence>
<dbReference type="InterPro" id="IPR042208">
    <property type="entry name" value="D-ser_dehydrat-like_sf"/>
</dbReference>
<dbReference type="GO" id="GO:0008721">
    <property type="term" value="F:D-serine ammonia-lyase activity"/>
    <property type="evidence" value="ECO:0007669"/>
    <property type="project" value="TreeGrafter"/>
</dbReference>
<dbReference type="OrthoDB" id="9772497at2"/>
<dbReference type="InterPro" id="IPR001608">
    <property type="entry name" value="Ala_racemase_N"/>
</dbReference>
<dbReference type="InterPro" id="IPR026956">
    <property type="entry name" value="D-ser_dehydrat-like_dom"/>
</dbReference>
<dbReference type="Gene3D" id="2.40.37.20">
    <property type="entry name" value="D-serine dehydratase-like domain"/>
    <property type="match status" value="1"/>
</dbReference>
<gene>
    <name evidence="4" type="ORF">C1H66_00645</name>
</gene>
<dbReference type="Pfam" id="PF14031">
    <property type="entry name" value="D-ser_dehydrat"/>
    <property type="match status" value="1"/>
</dbReference>
<dbReference type="Pfam" id="PF01168">
    <property type="entry name" value="Ala_racemase_N"/>
    <property type="match status" value="1"/>
</dbReference>
<protein>
    <recommendedName>
        <fullName evidence="3">D-serine dehydratase-like domain-containing protein</fullName>
    </recommendedName>
</protein>
<evidence type="ECO:0000313" key="5">
    <source>
        <dbReference type="Proteomes" id="UP000235346"/>
    </source>
</evidence>
<comment type="similarity">
    <text evidence="1">Belongs to the DSD1 family.</text>
</comment>
<dbReference type="Gene3D" id="3.20.20.10">
    <property type="entry name" value="Alanine racemase"/>
    <property type="match status" value="1"/>
</dbReference>
<evidence type="ECO:0000256" key="1">
    <source>
        <dbReference type="ARBA" id="ARBA00005323"/>
    </source>
</evidence>
<proteinExistence type="inferred from homology"/>
<reference evidence="4 5" key="1">
    <citation type="submission" date="2018-01" db="EMBL/GenBank/DDBJ databases">
        <title>Halomonas endophytica sp. nov., isolated from storage liquid in the stems of Populus euphratica.</title>
        <authorList>
            <person name="Chen C."/>
        </authorList>
    </citation>
    <scope>NUCLEOTIDE SEQUENCE [LARGE SCALE GENOMIC DNA]</scope>
    <source>
        <strain evidence="4 5">DSM 26881</strain>
    </source>
</reference>
<dbReference type="Proteomes" id="UP000235346">
    <property type="component" value="Unassembled WGS sequence"/>
</dbReference>
<evidence type="ECO:0000313" key="4">
    <source>
        <dbReference type="EMBL" id="PMR72185.1"/>
    </source>
</evidence>
<dbReference type="PANTHER" id="PTHR28004:SF2">
    <property type="entry name" value="D-SERINE DEHYDRATASE"/>
    <property type="match status" value="1"/>
</dbReference>